<dbReference type="Pfam" id="PF22725">
    <property type="entry name" value="GFO_IDH_MocA_C3"/>
    <property type="match status" value="1"/>
</dbReference>
<dbReference type="InterPro" id="IPR055170">
    <property type="entry name" value="GFO_IDH_MocA-like_dom"/>
</dbReference>
<dbReference type="Pfam" id="PF01408">
    <property type="entry name" value="GFO_IDH_MocA"/>
    <property type="match status" value="1"/>
</dbReference>
<dbReference type="GO" id="GO:0000166">
    <property type="term" value="F:nucleotide binding"/>
    <property type="evidence" value="ECO:0007669"/>
    <property type="project" value="InterPro"/>
</dbReference>
<dbReference type="Gene3D" id="3.30.360.10">
    <property type="entry name" value="Dihydrodipicolinate Reductase, domain 2"/>
    <property type="match status" value="1"/>
</dbReference>
<dbReference type="Proteomes" id="UP000033615">
    <property type="component" value="Unassembled WGS sequence"/>
</dbReference>
<proteinExistence type="predicted"/>
<reference evidence="3" key="1">
    <citation type="submission" date="2016-12" db="EMBL/GenBank/DDBJ databases">
        <title>Genome sequence of Streptomyces antioxidans MUSC 164.</title>
        <authorList>
            <person name="Lee L.-H."/>
            <person name="Ser H.-L."/>
        </authorList>
    </citation>
    <scope>NUCLEOTIDE SEQUENCE [LARGE SCALE GENOMIC DNA]</scope>
    <source>
        <strain evidence="3">MUSC 164</strain>
    </source>
</reference>
<gene>
    <name evidence="3" type="ORF">VT50_0222955</name>
</gene>
<dbReference type="PANTHER" id="PTHR43249:SF1">
    <property type="entry name" value="D-GLUCOSIDE 3-DEHYDROGENASE"/>
    <property type="match status" value="1"/>
</dbReference>
<dbReference type="InterPro" id="IPR036291">
    <property type="entry name" value="NAD(P)-bd_dom_sf"/>
</dbReference>
<feature type="domain" description="Gfo/Idh/MocA-like oxidoreductase N-terminal" evidence="1">
    <location>
        <begin position="1"/>
        <end position="103"/>
    </location>
</feature>
<comment type="caution">
    <text evidence="3">The sequence shown here is derived from an EMBL/GenBank/DDBJ whole genome shotgun (WGS) entry which is preliminary data.</text>
</comment>
<sequence>MVGYGAAGRQHAAAVEAASGLRLVGVVDTDPAADTAALPRYASLSGLLQDPRVGLVSLCLPPGGRAEAARDVLRAGRALLVEKPPAMTVDELDSIVSLGTDRGLPTGVMLQHRMRLTDETETGLFRSPQVTAALEVSRYRPVVHYHQRGWRGRPREALGGILAHLGIHYLDLACQILGSPVEVRETGRRERLPGIDSRIAALVRFESGAVLSMTVSAESSVRGERLAVYGPDRRLVIEDGQVTLTTETGPRTSPVEPTPTLRRRVYEEMAHAIENGSAPVACSLVRARGVTWLTEALAHRTEEAPCRTQETPC</sequence>
<dbReference type="PANTHER" id="PTHR43249">
    <property type="entry name" value="UDP-N-ACETYL-2-AMINO-2-DEOXY-D-GLUCURONATE OXIDASE"/>
    <property type="match status" value="1"/>
</dbReference>
<evidence type="ECO:0008006" key="5">
    <source>
        <dbReference type="Google" id="ProtNLM"/>
    </source>
</evidence>
<name>A0A1V4D1W2_9ACTN</name>
<evidence type="ECO:0000259" key="1">
    <source>
        <dbReference type="Pfam" id="PF01408"/>
    </source>
</evidence>
<dbReference type="InterPro" id="IPR052515">
    <property type="entry name" value="Gfo/Idh/MocA_Oxidoreductase"/>
</dbReference>
<dbReference type="Gene3D" id="3.40.50.720">
    <property type="entry name" value="NAD(P)-binding Rossmann-like Domain"/>
    <property type="match status" value="1"/>
</dbReference>
<dbReference type="SUPFAM" id="SSF51735">
    <property type="entry name" value="NAD(P)-binding Rossmann-fold domains"/>
    <property type="match status" value="1"/>
</dbReference>
<dbReference type="SUPFAM" id="SSF55347">
    <property type="entry name" value="Glyceraldehyde-3-phosphate dehydrogenase-like, C-terminal domain"/>
    <property type="match status" value="1"/>
</dbReference>
<evidence type="ECO:0000313" key="3">
    <source>
        <dbReference type="EMBL" id="OPF76708.1"/>
    </source>
</evidence>
<dbReference type="AlphaFoldDB" id="A0A1V4D1W2"/>
<keyword evidence="4" id="KW-1185">Reference proteome</keyword>
<organism evidence="3 4">
    <name type="scientific">Streptomyces antioxidans</name>
    <dbReference type="NCBI Taxonomy" id="1507734"/>
    <lineage>
        <taxon>Bacteria</taxon>
        <taxon>Bacillati</taxon>
        <taxon>Actinomycetota</taxon>
        <taxon>Actinomycetes</taxon>
        <taxon>Kitasatosporales</taxon>
        <taxon>Streptomycetaceae</taxon>
        <taxon>Streptomyces</taxon>
    </lineage>
</organism>
<evidence type="ECO:0000259" key="2">
    <source>
        <dbReference type="Pfam" id="PF22725"/>
    </source>
</evidence>
<dbReference type="EMBL" id="LAKD02000057">
    <property type="protein sequence ID" value="OPF76708.1"/>
    <property type="molecule type" value="Genomic_DNA"/>
</dbReference>
<feature type="domain" description="GFO/IDH/MocA-like oxidoreductase" evidence="2">
    <location>
        <begin position="136"/>
        <end position="232"/>
    </location>
</feature>
<accession>A0A1V4D1W2</accession>
<dbReference type="InterPro" id="IPR000683">
    <property type="entry name" value="Gfo/Idh/MocA-like_OxRdtase_N"/>
</dbReference>
<protein>
    <recommendedName>
        <fullName evidence="5">Oxidoreductase</fullName>
    </recommendedName>
</protein>
<evidence type="ECO:0000313" key="4">
    <source>
        <dbReference type="Proteomes" id="UP000033615"/>
    </source>
</evidence>